<sequence length="476" mass="51939">MMSEGTNSELKRSLHNRHIQMIALGGVIGTGLFYGSTEAIQLAGPATTLAYALGGLVIYFIMRMLGEMLVEEPVSGAFSFFAYKYWGGFAGFMAGWNYWFLYILASMAQLTVIGLYLDYWVQIDHGVSAFVILICVTLLNLVNVRLYGEFEFGLALVKVLAVIGMMIFGIFLIVTGIGGERVGFSNLWEHGGFFPNGLVGMFLAACVLMFSFCGTELVGVAAGETLNPQKTIPEVIRTVMWQVMFFYVGSIGIIMMIMPWDVIGTGESPFVSIFRSVGVPAAGHVVNFIVIMAAISVYNSGLYSNGRMLYSLATQGNAPRIFGKLNSDGVPCIAVLFSSSCTALIIVINSFLPDNSFARILAITTAAAAITWATIVIVHLKFRKAHKGKEGSFSYAFGLYPYANYFCLGFLSLLFCVLFASGLRDGGLMTQLFDAIGVLLPSVEAYIPEHMSDMSLAVLVMPVWCLLMFVGYKLKR</sequence>
<accession>A0A0M3T2X0</accession>
<feature type="transmembrane region" description="Helical" evidence="9">
    <location>
        <begin position="402"/>
        <end position="423"/>
    </location>
</feature>
<dbReference type="Proteomes" id="UP000057213">
    <property type="component" value="Chromosome"/>
</dbReference>
<organism evidence="11 12">
    <name type="scientific">Bartonella ancashensis</name>
    <dbReference type="NCBI Taxonomy" id="1318743"/>
    <lineage>
        <taxon>Bacteria</taxon>
        <taxon>Pseudomonadati</taxon>
        <taxon>Pseudomonadota</taxon>
        <taxon>Alphaproteobacteria</taxon>
        <taxon>Hyphomicrobiales</taxon>
        <taxon>Bartonellaceae</taxon>
        <taxon>Bartonella</taxon>
    </lineage>
</organism>
<name>A0A0M3T2X0_9HYPH</name>
<evidence type="ECO:0000256" key="7">
    <source>
        <dbReference type="ARBA" id="ARBA00022989"/>
    </source>
</evidence>
<keyword evidence="3" id="KW-0813">Transport</keyword>
<dbReference type="GO" id="GO:0005886">
    <property type="term" value="C:plasma membrane"/>
    <property type="evidence" value="ECO:0007669"/>
    <property type="project" value="UniProtKB-SubCell"/>
</dbReference>
<keyword evidence="5 9" id="KW-0812">Transmembrane</keyword>
<feature type="transmembrane region" description="Helical" evidence="9">
    <location>
        <begin position="198"/>
        <end position="223"/>
    </location>
</feature>
<gene>
    <name evidence="11" type="ORF">PU02_0661</name>
</gene>
<dbReference type="KEGG" id="banc:PU02_0661"/>
<comment type="similarity">
    <text evidence="2">Belongs to the amino acid-polyamine-organocation (APC) superfamily. Amino acid transporter (AAT) (TC 2.A.3.1) family.</text>
</comment>
<feature type="transmembrane region" description="Helical" evidence="9">
    <location>
        <begin position="277"/>
        <end position="298"/>
    </location>
</feature>
<evidence type="ECO:0000259" key="10">
    <source>
        <dbReference type="Pfam" id="PF00324"/>
    </source>
</evidence>
<dbReference type="PANTHER" id="PTHR43495">
    <property type="entry name" value="GABA PERMEASE"/>
    <property type="match status" value="1"/>
</dbReference>
<feature type="transmembrane region" description="Helical" evidence="9">
    <location>
        <begin position="21"/>
        <end position="37"/>
    </location>
</feature>
<dbReference type="EMBL" id="CP010401">
    <property type="protein sequence ID" value="ALE03475.1"/>
    <property type="molecule type" value="Genomic_DNA"/>
</dbReference>
<dbReference type="FunFam" id="1.20.1740.10:FF:000001">
    <property type="entry name" value="Amino acid permease"/>
    <property type="match status" value="1"/>
</dbReference>
<keyword evidence="12" id="KW-1185">Reference proteome</keyword>
<dbReference type="PATRIC" id="fig|1318743.3.peg.674"/>
<keyword evidence="8 9" id="KW-0472">Membrane</keyword>
<keyword evidence="7 9" id="KW-1133">Transmembrane helix</keyword>
<dbReference type="GO" id="GO:0006865">
    <property type="term" value="P:amino acid transport"/>
    <property type="evidence" value="ECO:0007669"/>
    <property type="project" value="UniProtKB-KW"/>
</dbReference>
<feature type="transmembrane region" description="Helical" evidence="9">
    <location>
        <begin position="154"/>
        <end position="178"/>
    </location>
</feature>
<keyword evidence="4" id="KW-1003">Cell membrane</keyword>
<dbReference type="Gene3D" id="1.20.1740.10">
    <property type="entry name" value="Amino acid/polyamine transporter I"/>
    <property type="match status" value="1"/>
</dbReference>
<dbReference type="STRING" id="1318743.PU02_0661"/>
<dbReference type="InterPro" id="IPR004841">
    <property type="entry name" value="AA-permease/SLC12A_dom"/>
</dbReference>
<evidence type="ECO:0000313" key="11">
    <source>
        <dbReference type="EMBL" id="ALE03475.1"/>
    </source>
</evidence>
<dbReference type="PANTHER" id="PTHR43495:SF4">
    <property type="entry name" value="AROMATIC AMINO ACID TRANSPORT PROTEIN AROP"/>
    <property type="match status" value="1"/>
</dbReference>
<reference evidence="11 12" key="1">
    <citation type="journal article" date="2015" name="Genome Announc.">
        <title>Complete Genome Sequence of Bartonella ancashensis Strain 20.00, Isolated from the Blood of a Patient with Verruga Peruana.</title>
        <authorList>
            <person name="Hang J."/>
            <person name="Mullins K.E."/>
            <person name="Clifford R.J."/>
            <person name="Onmus-Leone F."/>
            <person name="Yang Y."/>
            <person name="Jiang J."/>
            <person name="Leguia M."/>
            <person name="Kasper M.R."/>
            <person name="Maguina C."/>
            <person name="Lesho E.P."/>
            <person name="Jarman R.G."/>
            <person name="Richards A.L."/>
            <person name="Blazes D."/>
        </authorList>
    </citation>
    <scope>NUCLEOTIDE SEQUENCE [LARGE SCALE GENOMIC DNA]</scope>
    <source>
        <strain evidence="11 12">20.00</strain>
    </source>
</reference>
<comment type="subcellular location">
    <subcellularLocation>
        <location evidence="1">Cell membrane</location>
        <topology evidence="1">Multi-pass membrane protein</topology>
    </subcellularLocation>
</comment>
<evidence type="ECO:0000256" key="4">
    <source>
        <dbReference type="ARBA" id="ARBA00022475"/>
    </source>
</evidence>
<protein>
    <submittedName>
        <fullName evidence="11">Phenylalanine-specific permease</fullName>
    </submittedName>
</protein>
<dbReference type="Pfam" id="PF00324">
    <property type="entry name" value="AA_permease"/>
    <property type="match status" value="1"/>
</dbReference>
<feature type="transmembrane region" description="Helical" evidence="9">
    <location>
        <begin position="330"/>
        <end position="352"/>
    </location>
</feature>
<feature type="transmembrane region" description="Helical" evidence="9">
    <location>
        <begin position="99"/>
        <end position="117"/>
    </location>
</feature>
<feature type="transmembrane region" description="Helical" evidence="9">
    <location>
        <begin position="235"/>
        <end position="257"/>
    </location>
</feature>
<evidence type="ECO:0000256" key="5">
    <source>
        <dbReference type="ARBA" id="ARBA00022692"/>
    </source>
</evidence>
<feature type="domain" description="Amino acid permease/ SLC12A" evidence="10">
    <location>
        <begin position="18"/>
        <end position="420"/>
    </location>
</feature>
<dbReference type="AlphaFoldDB" id="A0A0M3T2X0"/>
<proteinExistence type="inferred from homology"/>
<evidence type="ECO:0000256" key="3">
    <source>
        <dbReference type="ARBA" id="ARBA00022448"/>
    </source>
</evidence>
<evidence type="ECO:0000256" key="2">
    <source>
        <dbReference type="ARBA" id="ARBA00008583"/>
    </source>
</evidence>
<evidence type="ECO:0000256" key="1">
    <source>
        <dbReference type="ARBA" id="ARBA00004651"/>
    </source>
</evidence>
<keyword evidence="6" id="KW-0029">Amino-acid transport</keyword>
<evidence type="ECO:0000256" key="9">
    <source>
        <dbReference type="SAM" id="Phobius"/>
    </source>
</evidence>
<evidence type="ECO:0000313" key="12">
    <source>
        <dbReference type="Proteomes" id="UP000057213"/>
    </source>
</evidence>
<evidence type="ECO:0000256" key="6">
    <source>
        <dbReference type="ARBA" id="ARBA00022970"/>
    </source>
</evidence>
<feature type="transmembrane region" description="Helical" evidence="9">
    <location>
        <begin position="454"/>
        <end position="472"/>
    </location>
</feature>
<dbReference type="PIRSF" id="PIRSF006060">
    <property type="entry name" value="AA_transporter"/>
    <property type="match status" value="1"/>
</dbReference>
<feature type="transmembrane region" description="Helical" evidence="9">
    <location>
        <begin position="43"/>
        <end position="62"/>
    </location>
</feature>
<dbReference type="GO" id="GO:0055085">
    <property type="term" value="P:transmembrane transport"/>
    <property type="evidence" value="ECO:0007669"/>
    <property type="project" value="InterPro"/>
</dbReference>
<feature type="transmembrane region" description="Helical" evidence="9">
    <location>
        <begin position="123"/>
        <end position="142"/>
    </location>
</feature>
<feature type="transmembrane region" description="Helical" evidence="9">
    <location>
        <begin position="358"/>
        <end position="382"/>
    </location>
</feature>
<evidence type="ECO:0000256" key="8">
    <source>
        <dbReference type="ARBA" id="ARBA00023136"/>
    </source>
</evidence>